<feature type="transmembrane region" description="Helical" evidence="9">
    <location>
        <begin position="91"/>
        <end position="108"/>
    </location>
</feature>
<feature type="transmembrane region" description="Helical" evidence="9">
    <location>
        <begin position="271"/>
        <end position="294"/>
    </location>
</feature>
<dbReference type="Proteomes" id="UP001498238">
    <property type="component" value="Unassembled WGS sequence"/>
</dbReference>
<evidence type="ECO:0000256" key="5">
    <source>
        <dbReference type="ARBA" id="ARBA00022692"/>
    </source>
</evidence>
<keyword evidence="11" id="KW-1185">Reference proteome</keyword>
<evidence type="ECO:0000256" key="4">
    <source>
        <dbReference type="ARBA" id="ARBA00022475"/>
    </source>
</evidence>
<feature type="region of interest" description="Disordered" evidence="8">
    <location>
        <begin position="438"/>
        <end position="514"/>
    </location>
</feature>
<feature type="transmembrane region" description="Helical" evidence="9">
    <location>
        <begin position="67"/>
        <end position="85"/>
    </location>
</feature>
<comment type="subcellular location">
    <subcellularLocation>
        <location evidence="1">Cell membrane</location>
        <topology evidence="1">Multi-pass membrane protein</topology>
    </subcellularLocation>
</comment>
<gene>
    <name evidence="10" type="ORF">NCCP602_21600</name>
</gene>
<feature type="transmembrane region" description="Helical" evidence="9">
    <location>
        <begin position="120"/>
        <end position="141"/>
    </location>
</feature>
<dbReference type="PANTHER" id="PTHR21716:SF53">
    <property type="entry name" value="PERMEASE PERM-RELATED"/>
    <property type="match status" value="1"/>
</dbReference>
<dbReference type="Pfam" id="PF01594">
    <property type="entry name" value="AI-2E_transport"/>
    <property type="match status" value="1"/>
</dbReference>
<feature type="transmembrane region" description="Helical" evidence="9">
    <location>
        <begin position="212"/>
        <end position="231"/>
    </location>
</feature>
<protein>
    <submittedName>
        <fullName evidence="10">AI-2E family transporter</fullName>
    </submittedName>
</protein>
<comment type="similarity">
    <text evidence="2">Belongs to the autoinducer-2 exporter (AI-2E) (TC 2.A.86) family.</text>
</comment>
<organism evidence="10 11">
    <name type="scientific">Brevibacterium metallidurans</name>
    <dbReference type="NCBI Taxonomy" id="1482676"/>
    <lineage>
        <taxon>Bacteria</taxon>
        <taxon>Bacillati</taxon>
        <taxon>Actinomycetota</taxon>
        <taxon>Actinomycetes</taxon>
        <taxon>Micrococcales</taxon>
        <taxon>Brevibacteriaceae</taxon>
        <taxon>Brevibacterium</taxon>
    </lineage>
</organism>
<feature type="transmembrane region" description="Helical" evidence="9">
    <location>
        <begin position="328"/>
        <end position="344"/>
    </location>
</feature>
<dbReference type="InterPro" id="IPR002549">
    <property type="entry name" value="AI-2E-like"/>
</dbReference>
<name>A0ABP3CBZ6_9MICO</name>
<dbReference type="EMBL" id="BAAAAF010000007">
    <property type="protein sequence ID" value="GAA0036199.1"/>
    <property type="molecule type" value="Genomic_DNA"/>
</dbReference>
<evidence type="ECO:0000256" key="9">
    <source>
        <dbReference type="SAM" id="Phobius"/>
    </source>
</evidence>
<evidence type="ECO:0000256" key="3">
    <source>
        <dbReference type="ARBA" id="ARBA00022448"/>
    </source>
</evidence>
<feature type="compositionally biased region" description="Polar residues" evidence="8">
    <location>
        <begin position="1"/>
        <end position="10"/>
    </location>
</feature>
<evidence type="ECO:0000256" key="6">
    <source>
        <dbReference type="ARBA" id="ARBA00022989"/>
    </source>
</evidence>
<feature type="compositionally biased region" description="Low complexity" evidence="8">
    <location>
        <begin position="445"/>
        <end position="464"/>
    </location>
</feature>
<feature type="region of interest" description="Disordered" evidence="8">
    <location>
        <begin position="1"/>
        <end position="37"/>
    </location>
</feature>
<evidence type="ECO:0000256" key="8">
    <source>
        <dbReference type="SAM" id="MobiDB-lite"/>
    </source>
</evidence>
<dbReference type="PANTHER" id="PTHR21716">
    <property type="entry name" value="TRANSMEMBRANE PROTEIN"/>
    <property type="match status" value="1"/>
</dbReference>
<evidence type="ECO:0000313" key="10">
    <source>
        <dbReference type="EMBL" id="GAA0036199.1"/>
    </source>
</evidence>
<sequence length="514" mass="52918">MSENENTPSPNRLRAAWASHRRGHADAQPTSDEGHAGEIDPVEIAHSRIESASEPYVSPGLRVAAAWSWRSIVVLVAIGVAFWLLAKVWHVLLPVLIALLLAALLAPLTGWMTKKGMPRVLATIIAFFGFIIVVAGLFTLVGQQIYSGMPDLVGQVMTGFSSISSWLAHNPFGLDSTTISGYIDDGVKSATDFLQNNSSQLLGGAWEATSSVGSFLAGLLLCLFTTFFFLYDGKRIFRWVMNLLPVPAQPVAIGAAQRGWTTLTQYVRVQILVAAVDAIGIGIGAAILGIPLVIPLTLLVFLASFIPIVGAIASGVVAVVVALVSNGFVAALIMLAVVIGVQQLEGHVLQPFLMGKAVSVHPLAVVLAVAAGGFLYGIVGALFAVPAVAVINTVVSYIVHANGPRGGGEPPDESEPDTEAEAVLETAKDKLAEAIDDSGADHSAAHAAGDGTSDGDSASADAAGVKGNSGSGTSGAKGAQAPGASGTSATGTSRDSDTPKESDAPEGKEPPQGR</sequence>
<feature type="transmembrane region" description="Helical" evidence="9">
    <location>
        <begin position="300"/>
        <end position="321"/>
    </location>
</feature>
<keyword evidence="7 9" id="KW-0472">Membrane</keyword>
<accession>A0ABP3CBZ6</accession>
<dbReference type="RefSeq" id="WP_339393025.1">
    <property type="nucleotide sequence ID" value="NZ_BAAAAF010000007.1"/>
</dbReference>
<comment type="caution">
    <text evidence="10">The sequence shown here is derived from an EMBL/GenBank/DDBJ whole genome shotgun (WGS) entry which is preliminary data.</text>
</comment>
<keyword evidence="5 9" id="KW-0812">Transmembrane</keyword>
<keyword evidence="4" id="KW-1003">Cell membrane</keyword>
<evidence type="ECO:0000256" key="7">
    <source>
        <dbReference type="ARBA" id="ARBA00023136"/>
    </source>
</evidence>
<evidence type="ECO:0000256" key="1">
    <source>
        <dbReference type="ARBA" id="ARBA00004651"/>
    </source>
</evidence>
<keyword evidence="3" id="KW-0813">Transport</keyword>
<feature type="transmembrane region" description="Helical" evidence="9">
    <location>
        <begin position="364"/>
        <end position="395"/>
    </location>
</feature>
<feature type="compositionally biased region" description="Basic and acidic residues" evidence="8">
    <location>
        <begin position="494"/>
        <end position="514"/>
    </location>
</feature>
<reference evidence="10 11" key="1">
    <citation type="submission" date="2024-01" db="EMBL/GenBank/DDBJ databases">
        <title>Characterization of antibiotic resistant novel bacterial strains and their environmental applications.</title>
        <authorList>
            <person name="Manzoor S."/>
            <person name="Abbas S."/>
            <person name="Arshad M."/>
            <person name="Ahmed I."/>
        </authorList>
    </citation>
    <scope>NUCLEOTIDE SEQUENCE [LARGE SCALE GENOMIC DNA]</scope>
    <source>
        <strain evidence="10 11">NCCP-602</strain>
    </source>
</reference>
<proteinExistence type="inferred from homology"/>
<evidence type="ECO:0000313" key="11">
    <source>
        <dbReference type="Proteomes" id="UP001498238"/>
    </source>
</evidence>
<evidence type="ECO:0000256" key="2">
    <source>
        <dbReference type="ARBA" id="ARBA00009773"/>
    </source>
</evidence>
<keyword evidence="6 9" id="KW-1133">Transmembrane helix</keyword>